<dbReference type="Proteomes" id="UP001234178">
    <property type="component" value="Unassembled WGS sequence"/>
</dbReference>
<sequence length="98" mass="11312">MQNFFKLGIPWGDPRIVLMLNVFLVLQREKNREMHHYARYRAVLHSHVTCNKTKTDENDNRHRLASWKETDGAPLGLYSAMLSSSSAHITWQKTATSG</sequence>
<proteinExistence type="predicted"/>
<keyword evidence="2" id="KW-1185">Reference proteome</keyword>
<comment type="caution">
    <text evidence="1">The sequence shown here is derived from an EMBL/GenBank/DDBJ whole genome shotgun (WGS) entry which is preliminary data.</text>
</comment>
<accession>A0ABR0B1I6</accession>
<evidence type="ECO:0000313" key="1">
    <source>
        <dbReference type="EMBL" id="KAK4035531.1"/>
    </source>
</evidence>
<reference evidence="1 2" key="1">
    <citation type="journal article" date="2023" name="Nucleic Acids Res.">
        <title>The hologenome of Daphnia magna reveals possible DNA methylation and microbiome-mediated evolution of the host genome.</title>
        <authorList>
            <person name="Chaturvedi A."/>
            <person name="Li X."/>
            <person name="Dhandapani V."/>
            <person name="Marshall H."/>
            <person name="Kissane S."/>
            <person name="Cuenca-Cambronero M."/>
            <person name="Asole G."/>
            <person name="Calvet F."/>
            <person name="Ruiz-Romero M."/>
            <person name="Marangio P."/>
            <person name="Guigo R."/>
            <person name="Rago D."/>
            <person name="Mirbahai L."/>
            <person name="Eastwood N."/>
            <person name="Colbourne J.K."/>
            <person name="Zhou J."/>
            <person name="Mallon E."/>
            <person name="Orsini L."/>
        </authorList>
    </citation>
    <scope>NUCLEOTIDE SEQUENCE [LARGE SCALE GENOMIC DNA]</scope>
    <source>
        <strain evidence="1">LRV0_1</strain>
    </source>
</reference>
<name>A0ABR0B1I6_9CRUS</name>
<protein>
    <submittedName>
        <fullName evidence="1">Uncharacterized protein</fullName>
    </submittedName>
</protein>
<gene>
    <name evidence="1" type="ORF">OUZ56_027617</name>
</gene>
<organism evidence="1 2">
    <name type="scientific">Daphnia magna</name>
    <dbReference type="NCBI Taxonomy" id="35525"/>
    <lineage>
        <taxon>Eukaryota</taxon>
        <taxon>Metazoa</taxon>
        <taxon>Ecdysozoa</taxon>
        <taxon>Arthropoda</taxon>
        <taxon>Crustacea</taxon>
        <taxon>Branchiopoda</taxon>
        <taxon>Diplostraca</taxon>
        <taxon>Cladocera</taxon>
        <taxon>Anomopoda</taxon>
        <taxon>Daphniidae</taxon>
        <taxon>Daphnia</taxon>
    </lineage>
</organism>
<evidence type="ECO:0000313" key="2">
    <source>
        <dbReference type="Proteomes" id="UP001234178"/>
    </source>
</evidence>
<dbReference type="EMBL" id="JAOYFB010000040">
    <property type="protein sequence ID" value="KAK4035531.1"/>
    <property type="molecule type" value="Genomic_DNA"/>
</dbReference>